<gene>
    <name evidence="1" type="primary">8</name>
    <name evidence="1" type="ORF">PBI_AUBERGINE_8</name>
</gene>
<sequence>MSDKEGSSMANFIANVTLTGGWGAHENARARKDYYTWRRMVAGSNRITLNQFTSQYYHPGYCAHWQNLPYAITIYLRNSGGSIVSSAQFNDEQHGVQKWLNVPATGNYAYSFELWHPGDPIATPWNQDHSEQYYMPDFSFASQFTSNTD</sequence>
<organism evidence="1 2">
    <name type="scientific">Microbacterium phage Aubergine</name>
    <dbReference type="NCBI Taxonomy" id="2079577"/>
    <lineage>
        <taxon>Viruses</taxon>
        <taxon>Duplodnaviria</taxon>
        <taxon>Heunggongvirae</taxon>
        <taxon>Uroviricota</taxon>
        <taxon>Caudoviricetes</taxon>
        <taxon>Ilzatvirus</taxon>
        <taxon>Ilzatvirus ilzat</taxon>
    </lineage>
</organism>
<accession>A0A2L0HLN9</accession>
<reference evidence="2" key="1">
    <citation type="submission" date="2018-01" db="EMBL/GenBank/DDBJ databases">
        <authorList>
            <person name="Gaut B.S."/>
            <person name="Morton B.R."/>
            <person name="Clegg M.T."/>
            <person name="Duvall M.R."/>
        </authorList>
    </citation>
    <scope>NUCLEOTIDE SEQUENCE [LARGE SCALE GENOMIC DNA]</scope>
</reference>
<evidence type="ECO:0000313" key="1">
    <source>
        <dbReference type="EMBL" id="AUX82595.2"/>
    </source>
</evidence>
<dbReference type="EMBL" id="MG839015">
    <property type="protein sequence ID" value="AUX82595.2"/>
    <property type="molecule type" value="Genomic_DNA"/>
</dbReference>
<evidence type="ECO:0000313" key="2">
    <source>
        <dbReference type="Proteomes" id="UP000241884"/>
    </source>
</evidence>
<name>A0A2L0HLN9_9CAUD</name>
<dbReference type="Proteomes" id="UP000241884">
    <property type="component" value="Segment"/>
</dbReference>
<protein>
    <submittedName>
        <fullName evidence="1">Uncharacterized protein</fullName>
    </submittedName>
</protein>
<proteinExistence type="predicted"/>